<dbReference type="Gene3D" id="2.60.40.10">
    <property type="entry name" value="Immunoglobulins"/>
    <property type="match status" value="1"/>
</dbReference>
<evidence type="ECO:0000313" key="1">
    <source>
        <dbReference type="EMBL" id="BAI60379.1"/>
    </source>
</evidence>
<dbReference type="Gene3D" id="3.30.1920.20">
    <property type="match status" value="1"/>
</dbReference>
<reference evidence="1 2" key="1">
    <citation type="journal article" date="2007" name="Appl. Environ. Microbiol.">
        <title>Isolation of key methanogens for global methane emission from rice paddy fields: a novel isolate affiliated with the clone cluster rice cluster I.</title>
        <authorList>
            <person name="Sakai S."/>
            <person name="Imachi H."/>
            <person name="Sekiguchi Y."/>
            <person name="Ohashi A."/>
            <person name="Harada H."/>
            <person name="Kamagata Y."/>
        </authorList>
    </citation>
    <scope>NUCLEOTIDE SEQUENCE [LARGE SCALE GENOMIC DNA]</scope>
    <source>
        <strain evidence="2">DSM 17711 / JCM 13418 / NBRC 101707 / SANAE</strain>
    </source>
</reference>
<evidence type="ECO:0008006" key="3">
    <source>
        <dbReference type="Google" id="ProtNLM"/>
    </source>
</evidence>
<dbReference type="InterPro" id="IPR008964">
    <property type="entry name" value="Invasin/intimin_cell_adhesion"/>
</dbReference>
<dbReference type="NCBIfam" id="NF047446">
    <property type="entry name" value="barrel_OmpL47"/>
    <property type="match status" value="1"/>
</dbReference>
<dbReference type="PROSITE" id="PS51257">
    <property type="entry name" value="PROKAR_LIPOPROTEIN"/>
    <property type="match status" value="1"/>
</dbReference>
<accession>D1YVA7</accession>
<name>D1YVA7_METPS</name>
<dbReference type="SUPFAM" id="SSF49373">
    <property type="entry name" value="Invasin/intimin cell-adhesion fragments"/>
    <property type="match status" value="1"/>
</dbReference>
<dbReference type="Gene3D" id="2.60.40.1120">
    <property type="entry name" value="Carboxypeptidase-like, regulatory domain"/>
    <property type="match status" value="1"/>
</dbReference>
<evidence type="ECO:0000313" key="2">
    <source>
        <dbReference type="Proteomes" id="UP000001882"/>
    </source>
</evidence>
<keyword evidence="2" id="KW-1185">Reference proteome</keyword>
<dbReference type="EMBL" id="AP011532">
    <property type="protein sequence ID" value="BAI60379.1"/>
    <property type="molecule type" value="Genomic_DNA"/>
</dbReference>
<dbReference type="eggNOG" id="arCOG03561">
    <property type="taxonomic scope" value="Archaea"/>
</dbReference>
<reference evidence="1 2" key="2">
    <citation type="journal article" date="2008" name="Int. J. Syst. Evol. Microbiol.">
        <title>Methanocella paludicola gen. nov., sp. nov., a methane-producing archaeon, the first isolate of the lineage 'Rice Cluster I', and proposal of the new archaeal order Methanocellales ord. nov.</title>
        <authorList>
            <person name="Sakai S."/>
            <person name="Imachi H."/>
            <person name="Hanada S."/>
            <person name="Ohashi A."/>
            <person name="Harada H."/>
            <person name="Kamagata Y."/>
        </authorList>
    </citation>
    <scope>NUCLEOTIDE SEQUENCE [LARGE SCALE GENOMIC DNA]</scope>
    <source>
        <strain evidence="2">DSM 17711 / JCM 13418 / NBRC 101707 / SANAE</strain>
    </source>
</reference>
<reference evidence="2" key="3">
    <citation type="journal article" date="2011" name="PLoS ONE">
        <title>Genome sequence of a mesophilic hydrogenotrophic methanogen Methanocella paludicola, the first cultivated representative of the order Methanocellales.</title>
        <authorList>
            <person name="Sakai S."/>
            <person name="Takaki Y."/>
            <person name="Shimamura S."/>
            <person name="Sekine M."/>
            <person name="Tajima T."/>
            <person name="Kosugi H."/>
            <person name="Ichikawa N."/>
            <person name="Tasumi E."/>
            <person name="Hiraki A.T."/>
            <person name="Shimizu A."/>
            <person name="Kato Y."/>
            <person name="Nishiko R."/>
            <person name="Mori K."/>
            <person name="Fujita N."/>
            <person name="Imachi H."/>
            <person name="Takai K."/>
        </authorList>
    </citation>
    <scope>NUCLEOTIDE SEQUENCE [LARGE SCALE GENOMIC DNA]</scope>
    <source>
        <strain evidence="2">DSM 17711 / JCM 13418 / NBRC 101707 / SANAE</strain>
    </source>
</reference>
<dbReference type="SUPFAM" id="SSF49478">
    <property type="entry name" value="Cna protein B-type domain"/>
    <property type="match status" value="1"/>
</dbReference>
<proteinExistence type="predicted"/>
<dbReference type="InterPro" id="IPR013783">
    <property type="entry name" value="Ig-like_fold"/>
</dbReference>
<organism evidence="1 2">
    <name type="scientific">Methanocella paludicola (strain DSM 17711 / JCM 13418 / NBRC 101707 / SANAE)</name>
    <dbReference type="NCBI Taxonomy" id="304371"/>
    <lineage>
        <taxon>Archaea</taxon>
        <taxon>Methanobacteriati</taxon>
        <taxon>Methanobacteriota</taxon>
        <taxon>Stenosarchaea group</taxon>
        <taxon>Methanomicrobia</taxon>
        <taxon>Methanocellales</taxon>
        <taxon>Methanocellaceae</taxon>
        <taxon>Methanocella</taxon>
    </lineage>
</organism>
<dbReference type="KEGG" id="mpd:MCP_0307"/>
<dbReference type="InterPro" id="IPR058094">
    <property type="entry name" value="Ig-like_OmpL47-like"/>
</dbReference>
<dbReference type="Pfam" id="PF13620">
    <property type="entry name" value="CarboxypepD_reg"/>
    <property type="match status" value="1"/>
</dbReference>
<sequence>MVPPAMKPSLVKLFLIILMASACCAPACSVPPVIVTAGPTIFEGSVQGHVLAAGTNASIPGAKVWLVNATRDNTIYGATAADSGGHFYFINVPPLGPGAYRLKAQKDSNTGFTTPFGVASLENRTVDVYVRMMPAAIGIEASRSYVVADGRDHMGITVLVNDSMGRPVAGGYPVTFRAAGHPAGSLFGSIVPESAVTGMDGRATAEYVWVGETGAASHVIIEASAGAGLNASLVVDIRLPDTTPPATTLKAAGEPDNVGGFISDVTVTLDASDHGGWGVNETFYRTGDSGWARYTGPFTISAEGGTTVYYYSTDKAGNVETPKSRAIVIHKK</sequence>
<dbReference type="AlphaFoldDB" id="D1YVA7"/>
<dbReference type="STRING" id="304371.MCP_0307"/>
<gene>
    <name evidence="1" type="ordered locus">MCP_0307</name>
</gene>
<protein>
    <recommendedName>
        <fullName evidence="3">Big-1 domain-containing protein</fullName>
    </recommendedName>
</protein>
<dbReference type="InParanoid" id="D1YVA7"/>
<dbReference type="Proteomes" id="UP000001882">
    <property type="component" value="Chromosome"/>
</dbReference>